<keyword evidence="3 5" id="KW-0067">ATP-binding</keyword>
<feature type="binding site" evidence="5">
    <location>
        <begin position="10"/>
        <end position="15"/>
    </location>
    <ligand>
        <name>ATP</name>
        <dbReference type="ChEBI" id="CHEBI:30616"/>
    </ligand>
</feature>
<protein>
    <recommendedName>
        <fullName evidence="5 6">Dephospho-CoA kinase</fullName>
        <ecNumber evidence="5 6">2.7.1.24</ecNumber>
    </recommendedName>
    <alternativeName>
        <fullName evidence="5">Dephosphocoenzyme A kinase</fullName>
    </alternativeName>
</protein>
<evidence type="ECO:0000256" key="3">
    <source>
        <dbReference type="ARBA" id="ARBA00022840"/>
    </source>
</evidence>
<comment type="caution">
    <text evidence="7">The sequence shown here is derived from an EMBL/GenBank/DDBJ whole genome shotgun (WGS) entry which is preliminary data.</text>
</comment>
<proteinExistence type="inferred from homology"/>
<evidence type="ECO:0000256" key="6">
    <source>
        <dbReference type="NCBIfam" id="TIGR00152"/>
    </source>
</evidence>
<comment type="function">
    <text evidence="5">Catalyzes the phosphorylation of the 3'-hydroxyl group of dephosphocoenzyme A to form coenzyme A.</text>
</comment>
<comment type="catalytic activity">
    <reaction evidence="5">
        <text>3'-dephospho-CoA + ATP = ADP + CoA + H(+)</text>
        <dbReference type="Rhea" id="RHEA:18245"/>
        <dbReference type="ChEBI" id="CHEBI:15378"/>
        <dbReference type="ChEBI" id="CHEBI:30616"/>
        <dbReference type="ChEBI" id="CHEBI:57287"/>
        <dbReference type="ChEBI" id="CHEBI:57328"/>
        <dbReference type="ChEBI" id="CHEBI:456216"/>
        <dbReference type="EC" id="2.7.1.24"/>
    </reaction>
</comment>
<evidence type="ECO:0000256" key="2">
    <source>
        <dbReference type="ARBA" id="ARBA00022741"/>
    </source>
</evidence>
<dbReference type="Proteomes" id="UP001629953">
    <property type="component" value="Unassembled WGS sequence"/>
</dbReference>
<comment type="pathway">
    <text evidence="5">Cofactor biosynthesis; coenzyme A biosynthesis; CoA from (R)-pantothenate: step 5/5.</text>
</comment>
<keyword evidence="8" id="KW-1185">Reference proteome</keyword>
<dbReference type="PANTHER" id="PTHR10695:SF46">
    <property type="entry name" value="BIFUNCTIONAL COENZYME A SYNTHASE-RELATED"/>
    <property type="match status" value="1"/>
</dbReference>
<dbReference type="EC" id="2.7.1.24" evidence="5 6"/>
<dbReference type="InterPro" id="IPR027417">
    <property type="entry name" value="P-loop_NTPase"/>
</dbReference>
<organism evidence="7 8">
    <name type="scientific">Celerinatantimonas yamalensis</name>
    <dbReference type="NCBI Taxonomy" id="559956"/>
    <lineage>
        <taxon>Bacteria</taxon>
        <taxon>Pseudomonadati</taxon>
        <taxon>Pseudomonadota</taxon>
        <taxon>Gammaproteobacteria</taxon>
        <taxon>Celerinatantimonadaceae</taxon>
        <taxon>Celerinatantimonas</taxon>
    </lineage>
</organism>
<dbReference type="NCBIfam" id="TIGR00152">
    <property type="entry name" value="dephospho-CoA kinase"/>
    <property type="match status" value="1"/>
</dbReference>
<comment type="similarity">
    <text evidence="1 5">Belongs to the CoaE family.</text>
</comment>
<keyword evidence="2 5" id="KW-0547">Nucleotide-binding</keyword>
<evidence type="ECO:0000313" key="7">
    <source>
        <dbReference type="EMBL" id="MFM2484802.1"/>
    </source>
</evidence>
<dbReference type="GO" id="GO:0004140">
    <property type="term" value="F:dephospho-CoA kinase activity"/>
    <property type="evidence" value="ECO:0007669"/>
    <property type="project" value="UniProtKB-EC"/>
</dbReference>
<comment type="subcellular location">
    <subcellularLocation>
        <location evidence="5">Cytoplasm</location>
    </subcellularLocation>
</comment>
<name>A0ABW9G5B4_9GAMM</name>
<accession>A0ABW9G5B4</accession>
<evidence type="ECO:0000256" key="4">
    <source>
        <dbReference type="ARBA" id="ARBA00022993"/>
    </source>
</evidence>
<dbReference type="SUPFAM" id="SSF52540">
    <property type="entry name" value="P-loop containing nucleoside triphosphate hydrolases"/>
    <property type="match status" value="1"/>
</dbReference>
<dbReference type="Gene3D" id="3.40.50.300">
    <property type="entry name" value="P-loop containing nucleotide triphosphate hydrolases"/>
    <property type="match status" value="1"/>
</dbReference>
<dbReference type="Pfam" id="PF01121">
    <property type="entry name" value="CoaE"/>
    <property type="match status" value="1"/>
</dbReference>
<gene>
    <name evidence="5 7" type="primary">coaE</name>
    <name evidence="7" type="ORF">ABUE30_06935</name>
</gene>
<dbReference type="InterPro" id="IPR001977">
    <property type="entry name" value="Depp_CoAkinase"/>
</dbReference>
<evidence type="ECO:0000256" key="5">
    <source>
        <dbReference type="HAMAP-Rule" id="MF_00376"/>
    </source>
</evidence>
<keyword evidence="5 7" id="KW-0418">Kinase</keyword>
<evidence type="ECO:0000256" key="1">
    <source>
        <dbReference type="ARBA" id="ARBA00009018"/>
    </source>
</evidence>
<dbReference type="EMBL" id="JBEQCT010000002">
    <property type="protein sequence ID" value="MFM2484802.1"/>
    <property type="molecule type" value="Genomic_DNA"/>
</dbReference>
<keyword evidence="5" id="KW-0963">Cytoplasm</keyword>
<keyword evidence="5 7" id="KW-0808">Transferase</keyword>
<sequence length="203" mass="22944">MIVALTGGIASGKTTVANWIASRGIDCIDADLIAHQLVAPGTVGLLDIAEHFGPHVLDKHGALNRRLLRNLVFNNANERQWLEHYLHPKIRARMRQQISESRSTYTLLVIPLLVENNLQQMADRVLVVDIEPHRQLTRICQRDQVSLQQARQIVANQASREQRLNIADDVIVNDGSLQELLEKTAHQHQQYLQLAARLNSILK</sequence>
<dbReference type="PANTHER" id="PTHR10695">
    <property type="entry name" value="DEPHOSPHO-COA KINASE-RELATED"/>
    <property type="match status" value="1"/>
</dbReference>
<dbReference type="RefSeq" id="WP_408622990.1">
    <property type="nucleotide sequence ID" value="NZ_JBEQCT010000002.1"/>
</dbReference>
<reference evidence="7 8" key="1">
    <citation type="journal article" date="2013" name="Int. J. Syst. Evol. Microbiol.">
        <title>Celerinatantimonas yamalensis sp. nov., a cold-adapted diazotrophic bacterium from a cold permafrost brine.</title>
        <authorList>
            <person name="Shcherbakova V."/>
            <person name="Chuvilskaya N."/>
            <person name="Rivkina E."/>
            <person name="Demidov N."/>
            <person name="Uchaeva V."/>
            <person name="Suetin S."/>
            <person name="Suzina N."/>
            <person name="Gilichinsky D."/>
        </authorList>
    </citation>
    <scope>NUCLEOTIDE SEQUENCE [LARGE SCALE GENOMIC DNA]</scope>
    <source>
        <strain evidence="7 8">C7</strain>
    </source>
</reference>
<dbReference type="CDD" id="cd02022">
    <property type="entry name" value="DPCK"/>
    <property type="match status" value="1"/>
</dbReference>
<keyword evidence="4 5" id="KW-0173">Coenzyme A biosynthesis</keyword>
<evidence type="ECO:0000313" key="8">
    <source>
        <dbReference type="Proteomes" id="UP001629953"/>
    </source>
</evidence>
<dbReference type="PROSITE" id="PS51219">
    <property type="entry name" value="DPCK"/>
    <property type="match status" value="1"/>
</dbReference>
<dbReference type="HAMAP" id="MF_00376">
    <property type="entry name" value="Dephospho_CoA_kinase"/>
    <property type="match status" value="1"/>
</dbReference>